<dbReference type="RefSeq" id="WP_259340772.1">
    <property type="nucleotide sequence ID" value="NZ_QYJN01000413.1"/>
</dbReference>
<dbReference type="GO" id="GO:0003723">
    <property type="term" value="F:RNA binding"/>
    <property type="evidence" value="ECO:0007669"/>
    <property type="project" value="UniProtKB-KW"/>
</dbReference>
<dbReference type="Gene3D" id="3.30.2350.10">
    <property type="entry name" value="Pseudouridine synthase"/>
    <property type="match status" value="1"/>
</dbReference>
<protein>
    <recommendedName>
        <fullName evidence="2">RNA pseudouridylate synthase</fullName>
    </recommendedName>
    <alternativeName>
        <fullName evidence="3">RNA-uridine isomerase</fullName>
    </alternativeName>
</protein>
<dbReference type="SUPFAM" id="SSF55120">
    <property type="entry name" value="Pseudouridine synthase"/>
    <property type="match status" value="1"/>
</dbReference>
<dbReference type="GO" id="GO:0140098">
    <property type="term" value="F:catalytic activity, acting on RNA"/>
    <property type="evidence" value="ECO:0007669"/>
    <property type="project" value="UniProtKB-ARBA"/>
</dbReference>
<dbReference type="GO" id="GO:0009982">
    <property type="term" value="F:pseudouridine synthase activity"/>
    <property type="evidence" value="ECO:0007669"/>
    <property type="project" value="InterPro"/>
</dbReference>
<feature type="domain" description="Pseudouridine synthase RsuA/RluA-like" evidence="5">
    <location>
        <begin position="83"/>
        <end position="162"/>
    </location>
</feature>
<dbReference type="Proteomes" id="UP000265541">
    <property type="component" value="Unassembled WGS sequence"/>
</dbReference>
<dbReference type="InterPro" id="IPR050188">
    <property type="entry name" value="RluA_PseudoU_synthase"/>
</dbReference>
<evidence type="ECO:0000313" key="6">
    <source>
        <dbReference type="EMBL" id="RIP20727.1"/>
    </source>
</evidence>
<dbReference type="PANTHER" id="PTHR21600">
    <property type="entry name" value="MITOCHONDRIAL RNA PSEUDOURIDINE SYNTHASE"/>
    <property type="match status" value="1"/>
</dbReference>
<dbReference type="GO" id="GO:0000455">
    <property type="term" value="P:enzyme-directed rRNA pseudouridine synthesis"/>
    <property type="evidence" value="ECO:0007669"/>
    <property type="project" value="TreeGrafter"/>
</dbReference>
<dbReference type="InterPro" id="IPR020103">
    <property type="entry name" value="PsdUridine_synth_cat_dom_sf"/>
</dbReference>
<comment type="caution">
    <text evidence="6">The sequence shown here is derived from an EMBL/GenBank/DDBJ whole genome shotgun (WGS) entry which is preliminary data.</text>
</comment>
<evidence type="ECO:0000256" key="1">
    <source>
        <dbReference type="ARBA" id="ARBA00000073"/>
    </source>
</evidence>
<dbReference type="InterPro" id="IPR006224">
    <property type="entry name" value="PsdUridine_synth_RluA-like_CS"/>
</dbReference>
<evidence type="ECO:0000259" key="5">
    <source>
        <dbReference type="Pfam" id="PF00849"/>
    </source>
</evidence>
<name>A0A3A0UV74_STAGA</name>
<reference evidence="6 7" key="1">
    <citation type="journal article" date="2016" name="Front. Microbiol.">
        <title>Comprehensive Phylogenetic Analysis of Bovine Non-aureus Staphylococci Species Based on Whole-Genome Sequencing.</title>
        <authorList>
            <person name="Naushad S."/>
            <person name="Barkema H.W."/>
            <person name="Luby C."/>
            <person name="Condas L.A."/>
            <person name="Nobrega D.B."/>
            <person name="Carson D.A."/>
            <person name="De Buck J."/>
        </authorList>
    </citation>
    <scope>NUCLEOTIDE SEQUENCE [LARGE SCALE GENOMIC DNA]</scope>
    <source>
        <strain evidence="6 7">SNUC 4781</strain>
    </source>
</reference>
<dbReference type="AlphaFoldDB" id="A0A3A0UV74"/>
<comment type="catalytic activity">
    <reaction evidence="1">
        <text>a uridine in RNA = a pseudouridine in RNA</text>
        <dbReference type="Rhea" id="RHEA:48348"/>
        <dbReference type="Rhea" id="RHEA-COMP:12068"/>
        <dbReference type="Rhea" id="RHEA-COMP:12069"/>
        <dbReference type="ChEBI" id="CHEBI:65314"/>
        <dbReference type="ChEBI" id="CHEBI:65315"/>
    </reaction>
</comment>
<evidence type="ECO:0000313" key="7">
    <source>
        <dbReference type="Proteomes" id="UP000265541"/>
    </source>
</evidence>
<dbReference type="PROSITE" id="PS01129">
    <property type="entry name" value="PSI_RLU"/>
    <property type="match status" value="1"/>
</dbReference>
<dbReference type="PANTHER" id="PTHR21600:SF35">
    <property type="entry name" value="PSEUDOURIDINE SYNTHASE"/>
    <property type="match status" value="1"/>
</dbReference>
<evidence type="ECO:0000256" key="3">
    <source>
        <dbReference type="ARBA" id="ARBA00033164"/>
    </source>
</evidence>
<proteinExistence type="predicted"/>
<keyword evidence="4" id="KW-0694">RNA-binding</keyword>
<dbReference type="InterPro" id="IPR006145">
    <property type="entry name" value="PsdUridine_synth_RsuA/RluA"/>
</dbReference>
<gene>
    <name evidence="6" type="ORF">BUZ14_16130</name>
</gene>
<accession>A0A3A0UV74</accession>
<sequence length="164" mass="18727">MKFTFNITASEMLRSFLQRHHFSKRTISAIKHNGALVVNGQTVTVRKQLAIGDILEVYLGKEIPSTNLKPYQQPLNILFEDDYLIVVSKPPYQNCAPSRDHLHYSIVEQVLGYLNEKQPGINPHIVTRLDRNTSGIVILAKHGFIHHLMSNLNIDKKYLCICYG</sequence>
<evidence type="ECO:0000256" key="2">
    <source>
        <dbReference type="ARBA" id="ARBA00031870"/>
    </source>
</evidence>
<dbReference type="PROSITE" id="PS50889">
    <property type="entry name" value="S4"/>
    <property type="match status" value="1"/>
</dbReference>
<dbReference type="EMBL" id="QYJN01000413">
    <property type="protein sequence ID" value="RIP20727.1"/>
    <property type="molecule type" value="Genomic_DNA"/>
</dbReference>
<dbReference type="Pfam" id="PF00849">
    <property type="entry name" value="PseudoU_synth_2"/>
    <property type="match status" value="1"/>
</dbReference>
<feature type="non-terminal residue" evidence="6">
    <location>
        <position position="164"/>
    </location>
</feature>
<evidence type="ECO:0000256" key="4">
    <source>
        <dbReference type="PROSITE-ProRule" id="PRU00182"/>
    </source>
</evidence>
<organism evidence="6 7">
    <name type="scientific">Staphylococcus gallinarum</name>
    <dbReference type="NCBI Taxonomy" id="1293"/>
    <lineage>
        <taxon>Bacteria</taxon>
        <taxon>Bacillati</taxon>
        <taxon>Bacillota</taxon>
        <taxon>Bacilli</taxon>
        <taxon>Bacillales</taxon>
        <taxon>Staphylococcaceae</taxon>
        <taxon>Staphylococcus</taxon>
    </lineage>
</organism>